<gene>
    <name evidence="2" type="ORF">SAMN05216325_1298</name>
</gene>
<feature type="signal peptide" evidence="1">
    <location>
        <begin position="1"/>
        <end position="19"/>
    </location>
</feature>
<evidence type="ECO:0000313" key="2">
    <source>
        <dbReference type="EMBL" id="SEN63519.1"/>
    </source>
</evidence>
<dbReference type="AlphaFoldDB" id="A0A1H8I4V5"/>
<proteinExistence type="predicted"/>
<name>A0A1H8I4V5_9PROT</name>
<accession>A0A1H8I4V5</accession>
<dbReference type="RefSeq" id="WP_090634410.1">
    <property type="nucleotide sequence ID" value="NZ_FOCP01000029.1"/>
</dbReference>
<dbReference type="Proteomes" id="UP000199459">
    <property type="component" value="Unassembled WGS sequence"/>
</dbReference>
<evidence type="ECO:0008006" key="4">
    <source>
        <dbReference type="Google" id="ProtNLM"/>
    </source>
</evidence>
<sequence length="207" mass="22696">MKYIPIILFTVFTTLSAQAKTLTIGIDLSGSNPLLSHSNFAHIASQYVAAEINKLKSGDIVQVKTFGSRAEALNLLNPTFEISRRMNTKKVAGAVSKYIQSLPEQKDIDQSSTNLLAWLEFTSGFNCADNSHILVITDAIESSSYVNGNLFVQGKQKLPKPDVDLSGCALTFYGLGAGWQVQHVRTIRNEWTRWAEQAGATFTAIIP</sequence>
<dbReference type="OrthoDB" id="8559878at2"/>
<evidence type="ECO:0000313" key="3">
    <source>
        <dbReference type="Proteomes" id="UP000199459"/>
    </source>
</evidence>
<dbReference type="EMBL" id="FOCP01000029">
    <property type="protein sequence ID" value="SEN63519.1"/>
    <property type="molecule type" value="Genomic_DNA"/>
</dbReference>
<evidence type="ECO:0000256" key="1">
    <source>
        <dbReference type="SAM" id="SignalP"/>
    </source>
</evidence>
<protein>
    <recommendedName>
        <fullName evidence="4">VWFA domain-containing protein</fullName>
    </recommendedName>
</protein>
<organism evidence="2 3">
    <name type="scientific">Nitrosomonas marina</name>
    <dbReference type="NCBI Taxonomy" id="917"/>
    <lineage>
        <taxon>Bacteria</taxon>
        <taxon>Pseudomonadati</taxon>
        <taxon>Pseudomonadota</taxon>
        <taxon>Betaproteobacteria</taxon>
        <taxon>Nitrosomonadales</taxon>
        <taxon>Nitrosomonadaceae</taxon>
        <taxon>Nitrosomonas</taxon>
    </lineage>
</organism>
<keyword evidence="1" id="KW-0732">Signal</keyword>
<feature type="chain" id="PRO_5011760619" description="VWFA domain-containing protein" evidence="1">
    <location>
        <begin position="20"/>
        <end position="207"/>
    </location>
</feature>
<reference evidence="2 3" key="1">
    <citation type="submission" date="2016-10" db="EMBL/GenBank/DDBJ databases">
        <authorList>
            <person name="de Groot N.N."/>
        </authorList>
    </citation>
    <scope>NUCLEOTIDE SEQUENCE [LARGE SCALE GENOMIC DNA]</scope>
    <source>
        <strain evidence="2 3">Nm22</strain>
    </source>
</reference>